<proteinExistence type="predicted"/>
<dbReference type="InterPro" id="IPR052344">
    <property type="entry name" value="Transposase-related"/>
</dbReference>
<feature type="domain" description="Transposase IS66 central" evidence="1">
    <location>
        <begin position="3"/>
        <end position="53"/>
    </location>
</feature>
<dbReference type="PANTHER" id="PTHR33678">
    <property type="entry name" value="BLL1576 PROTEIN"/>
    <property type="match status" value="1"/>
</dbReference>
<reference evidence="2 3" key="1">
    <citation type="journal article" date="2015" name="Genome Announc.">
        <title>Expanding the biotechnology potential of lactobacilli through comparative genomics of 213 strains and associated genera.</title>
        <authorList>
            <person name="Sun Z."/>
            <person name="Harris H.M."/>
            <person name="McCann A."/>
            <person name="Guo C."/>
            <person name="Argimon S."/>
            <person name="Zhang W."/>
            <person name="Yang X."/>
            <person name="Jeffery I.B."/>
            <person name="Cooney J.C."/>
            <person name="Kagawa T.F."/>
            <person name="Liu W."/>
            <person name="Song Y."/>
            <person name="Salvetti E."/>
            <person name="Wrobel A."/>
            <person name="Rasinkangas P."/>
            <person name="Parkhill J."/>
            <person name="Rea M.C."/>
            <person name="O'Sullivan O."/>
            <person name="Ritari J."/>
            <person name="Douillard F.P."/>
            <person name="Paul Ross R."/>
            <person name="Yang R."/>
            <person name="Briner A.E."/>
            <person name="Felis G.E."/>
            <person name="de Vos W.M."/>
            <person name="Barrangou R."/>
            <person name="Klaenhammer T.R."/>
            <person name="Caufield P.W."/>
            <person name="Cui Y."/>
            <person name="Zhang H."/>
            <person name="O'Toole P.W."/>
        </authorList>
    </citation>
    <scope>NUCLEOTIDE SEQUENCE [LARGE SCALE GENOMIC DNA]</scope>
    <source>
        <strain evidence="2 3">DSM 22697</strain>
    </source>
</reference>
<dbReference type="AlphaFoldDB" id="A0A0R2EUL6"/>
<dbReference type="PANTHER" id="PTHR33678:SF1">
    <property type="entry name" value="BLL1576 PROTEIN"/>
    <property type="match status" value="1"/>
</dbReference>
<dbReference type="Proteomes" id="UP000050865">
    <property type="component" value="Unassembled WGS sequence"/>
</dbReference>
<keyword evidence="3" id="KW-1185">Reference proteome</keyword>
<dbReference type="InterPro" id="IPR004291">
    <property type="entry name" value="Transposase_IS66_central"/>
</dbReference>
<sequence length="113" mass="12980">MTLTYAINQRQLLNRVLDYGEIDLSNNASEGNMKAFVTGRKNWLFASRPKGTEANTIWMTIVETAKGSDLDPRRYIEDLLEWIPQLPTFVKPEQLEGYLPWNIETESSRTISA</sequence>
<name>A0A0R2EUL6_9LACO</name>
<dbReference type="Pfam" id="PF03050">
    <property type="entry name" value="DDE_Tnp_IS66"/>
    <property type="match status" value="1"/>
</dbReference>
<evidence type="ECO:0000313" key="3">
    <source>
        <dbReference type="Proteomes" id="UP000050865"/>
    </source>
</evidence>
<comment type="caution">
    <text evidence="2">The sequence shown here is derived from an EMBL/GenBank/DDBJ whole genome shotgun (WGS) entry which is preliminary data.</text>
</comment>
<accession>A0A0R2EUL6</accession>
<evidence type="ECO:0000313" key="2">
    <source>
        <dbReference type="EMBL" id="KRN18907.1"/>
    </source>
</evidence>
<gene>
    <name evidence="2" type="ORF">FC75_GL000249</name>
</gene>
<dbReference type="STRING" id="1423730.FC75_GL000249"/>
<dbReference type="EMBL" id="AYZJ01000079">
    <property type="protein sequence ID" value="KRN18907.1"/>
    <property type="molecule type" value="Genomic_DNA"/>
</dbReference>
<organism evidence="2 3">
    <name type="scientific">Lacticaseibacillus camelliae DSM 22697 = JCM 13995</name>
    <dbReference type="NCBI Taxonomy" id="1423730"/>
    <lineage>
        <taxon>Bacteria</taxon>
        <taxon>Bacillati</taxon>
        <taxon>Bacillota</taxon>
        <taxon>Bacilli</taxon>
        <taxon>Lactobacillales</taxon>
        <taxon>Lactobacillaceae</taxon>
        <taxon>Lacticaseibacillus</taxon>
    </lineage>
</organism>
<dbReference type="PATRIC" id="fig|1423730.4.peg.261"/>
<evidence type="ECO:0000259" key="1">
    <source>
        <dbReference type="Pfam" id="PF03050"/>
    </source>
</evidence>
<protein>
    <submittedName>
        <fullName evidence="2">Transposase IS66</fullName>
    </submittedName>
</protein>